<name>A0A914ND47_MELIC</name>
<evidence type="ECO:0000313" key="3">
    <source>
        <dbReference type="WBParaSite" id="Minc3s05511g38349"/>
    </source>
</evidence>
<accession>A0A914ND47</accession>
<feature type="compositionally biased region" description="Polar residues" evidence="1">
    <location>
        <begin position="146"/>
        <end position="169"/>
    </location>
</feature>
<reference evidence="3" key="1">
    <citation type="submission" date="2022-11" db="UniProtKB">
        <authorList>
            <consortium name="WormBaseParasite"/>
        </authorList>
    </citation>
    <scope>IDENTIFICATION</scope>
</reference>
<sequence>MLTNFHQIAKNKKFYDIGTTNSRNRRHFDHQHSSLTANKSPKISVVSASEQLLHPPPFSPTAKRALNAIEFSRTVSPSSEASSRTASPPDDTGKKQSSSNNNPNIQQRKRSLTQTDRHGRKIEDSQPNKTNKIKIEERNQKESNNHDTSPSSNSSKYITARESSSSASY</sequence>
<feature type="compositionally biased region" description="Low complexity" evidence="1">
    <location>
        <begin position="72"/>
        <end position="88"/>
    </location>
</feature>
<feature type="compositionally biased region" description="Basic and acidic residues" evidence="1">
    <location>
        <begin position="115"/>
        <end position="126"/>
    </location>
</feature>
<keyword evidence="2" id="KW-1185">Reference proteome</keyword>
<dbReference type="Proteomes" id="UP000887563">
    <property type="component" value="Unplaced"/>
</dbReference>
<feature type="region of interest" description="Disordered" evidence="1">
    <location>
        <begin position="16"/>
        <end position="169"/>
    </location>
</feature>
<dbReference type="WBParaSite" id="Minc3s05511g38349">
    <property type="protein sequence ID" value="Minc3s05511g38349"/>
    <property type="gene ID" value="Minc3s05511g38349"/>
</dbReference>
<evidence type="ECO:0000256" key="1">
    <source>
        <dbReference type="SAM" id="MobiDB-lite"/>
    </source>
</evidence>
<feature type="compositionally biased region" description="Polar residues" evidence="1">
    <location>
        <begin position="33"/>
        <end position="50"/>
    </location>
</feature>
<dbReference type="AlphaFoldDB" id="A0A914ND47"/>
<evidence type="ECO:0000313" key="2">
    <source>
        <dbReference type="Proteomes" id="UP000887563"/>
    </source>
</evidence>
<feature type="compositionally biased region" description="Basic and acidic residues" evidence="1">
    <location>
        <begin position="133"/>
        <end position="145"/>
    </location>
</feature>
<proteinExistence type="predicted"/>
<protein>
    <submittedName>
        <fullName evidence="3">Uncharacterized protein</fullName>
    </submittedName>
</protein>
<organism evidence="2 3">
    <name type="scientific">Meloidogyne incognita</name>
    <name type="common">Southern root-knot nematode worm</name>
    <name type="synonym">Oxyuris incognita</name>
    <dbReference type="NCBI Taxonomy" id="6306"/>
    <lineage>
        <taxon>Eukaryota</taxon>
        <taxon>Metazoa</taxon>
        <taxon>Ecdysozoa</taxon>
        <taxon>Nematoda</taxon>
        <taxon>Chromadorea</taxon>
        <taxon>Rhabditida</taxon>
        <taxon>Tylenchina</taxon>
        <taxon>Tylenchomorpha</taxon>
        <taxon>Tylenchoidea</taxon>
        <taxon>Meloidogynidae</taxon>
        <taxon>Meloidogyninae</taxon>
        <taxon>Meloidogyne</taxon>
        <taxon>Meloidogyne incognita group</taxon>
    </lineage>
</organism>